<dbReference type="Proteomes" id="UP001461498">
    <property type="component" value="Unassembled WGS sequence"/>
</dbReference>
<keyword evidence="3" id="KW-0716">Sensory transduction</keyword>
<accession>A0AAW1DB72</accession>
<evidence type="ECO:0000256" key="3">
    <source>
        <dbReference type="ARBA" id="ARBA00022606"/>
    </source>
</evidence>
<keyword evidence="9" id="KW-0807">Transducer</keyword>
<evidence type="ECO:0000313" key="11">
    <source>
        <dbReference type="EMBL" id="KAK9507956.1"/>
    </source>
</evidence>
<dbReference type="GO" id="GO:0007165">
    <property type="term" value="P:signal transduction"/>
    <property type="evidence" value="ECO:0007669"/>
    <property type="project" value="UniProtKB-KW"/>
</dbReference>
<evidence type="ECO:0000313" key="12">
    <source>
        <dbReference type="Proteomes" id="UP001461498"/>
    </source>
</evidence>
<keyword evidence="12" id="KW-1185">Reference proteome</keyword>
<evidence type="ECO:0000256" key="2">
    <source>
        <dbReference type="ARBA" id="ARBA00022475"/>
    </source>
</evidence>
<sequence>MKLIPNKGQKRIAQTIWTGAEIYFPAVPVRLKKLENVRQEISKDEDNKSILIEATNRGRKLVTVLGIFVISAPILSFVKTTIYDFLSNFENKRFFLQVWVPWSLEDVWPYIGTKIFVTLMAESAVLTNLAFADIHLTFACQMSAYLRILQRYFETKGPADRMIYQQHRVMIQLIQDYNRIFSGQMMLETLVSPLMPCGYGLTLTRALRRGEFNQLDIVQKIGGCVLPPFIVCRGAQEIITQVERLHEASYMSKWYEETPKVRKDLLMLMIRTNRPTVLNYRRFFTFDHQRLADVSTTKYKKPRSWYRKTLKAWSFSPDYKS</sequence>
<dbReference type="InterPro" id="IPR004117">
    <property type="entry name" value="7tm6_olfct_rcpt"/>
</dbReference>
<dbReference type="AlphaFoldDB" id="A0AAW1DB72"/>
<reference evidence="11 12" key="1">
    <citation type="submission" date="2022-12" db="EMBL/GenBank/DDBJ databases">
        <title>Chromosome-level genome assembly of true bugs.</title>
        <authorList>
            <person name="Ma L."/>
            <person name="Li H."/>
        </authorList>
    </citation>
    <scope>NUCLEOTIDE SEQUENCE [LARGE SCALE GENOMIC DNA]</scope>
    <source>
        <strain evidence="11">Lab_2022b</strain>
    </source>
</reference>
<proteinExistence type="predicted"/>
<keyword evidence="6 10" id="KW-1133">Transmembrane helix</keyword>
<protein>
    <recommendedName>
        <fullName evidence="13">Odorant receptor</fullName>
    </recommendedName>
</protein>
<evidence type="ECO:0000256" key="5">
    <source>
        <dbReference type="ARBA" id="ARBA00022725"/>
    </source>
</evidence>
<keyword evidence="7 10" id="KW-0472">Membrane</keyword>
<evidence type="ECO:0000256" key="4">
    <source>
        <dbReference type="ARBA" id="ARBA00022692"/>
    </source>
</evidence>
<organism evidence="11 12">
    <name type="scientific">Rhynocoris fuscipes</name>
    <dbReference type="NCBI Taxonomy" id="488301"/>
    <lineage>
        <taxon>Eukaryota</taxon>
        <taxon>Metazoa</taxon>
        <taxon>Ecdysozoa</taxon>
        <taxon>Arthropoda</taxon>
        <taxon>Hexapoda</taxon>
        <taxon>Insecta</taxon>
        <taxon>Pterygota</taxon>
        <taxon>Neoptera</taxon>
        <taxon>Paraneoptera</taxon>
        <taxon>Hemiptera</taxon>
        <taxon>Heteroptera</taxon>
        <taxon>Panheteroptera</taxon>
        <taxon>Cimicomorpha</taxon>
        <taxon>Reduviidae</taxon>
        <taxon>Harpactorinae</taxon>
        <taxon>Harpactorini</taxon>
        <taxon>Rhynocoris</taxon>
    </lineage>
</organism>
<dbReference type="GO" id="GO:0005886">
    <property type="term" value="C:plasma membrane"/>
    <property type="evidence" value="ECO:0007669"/>
    <property type="project" value="UniProtKB-SubCell"/>
</dbReference>
<keyword evidence="4 10" id="KW-0812">Transmembrane</keyword>
<keyword evidence="2" id="KW-1003">Cell membrane</keyword>
<evidence type="ECO:0000256" key="6">
    <source>
        <dbReference type="ARBA" id="ARBA00022989"/>
    </source>
</evidence>
<dbReference type="GO" id="GO:0004984">
    <property type="term" value="F:olfactory receptor activity"/>
    <property type="evidence" value="ECO:0007669"/>
    <property type="project" value="InterPro"/>
</dbReference>
<name>A0AAW1DB72_9HEMI</name>
<evidence type="ECO:0000256" key="8">
    <source>
        <dbReference type="ARBA" id="ARBA00023170"/>
    </source>
</evidence>
<dbReference type="PANTHER" id="PTHR21137:SF35">
    <property type="entry name" value="ODORANT RECEPTOR 19A-RELATED"/>
    <property type="match status" value="1"/>
</dbReference>
<dbReference type="Pfam" id="PF02949">
    <property type="entry name" value="7tm_6"/>
    <property type="match status" value="1"/>
</dbReference>
<comment type="subcellular location">
    <subcellularLocation>
        <location evidence="1">Cell membrane</location>
        <topology evidence="1">Multi-pass membrane protein</topology>
    </subcellularLocation>
</comment>
<evidence type="ECO:0000256" key="7">
    <source>
        <dbReference type="ARBA" id="ARBA00023136"/>
    </source>
</evidence>
<evidence type="ECO:0000256" key="1">
    <source>
        <dbReference type="ARBA" id="ARBA00004651"/>
    </source>
</evidence>
<feature type="transmembrane region" description="Helical" evidence="10">
    <location>
        <begin position="61"/>
        <end position="78"/>
    </location>
</feature>
<keyword evidence="8" id="KW-0675">Receptor</keyword>
<evidence type="ECO:0000256" key="9">
    <source>
        <dbReference type="ARBA" id="ARBA00023224"/>
    </source>
</evidence>
<evidence type="ECO:0008006" key="13">
    <source>
        <dbReference type="Google" id="ProtNLM"/>
    </source>
</evidence>
<comment type="caution">
    <text evidence="11">The sequence shown here is derived from an EMBL/GenBank/DDBJ whole genome shotgun (WGS) entry which is preliminary data.</text>
</comment>
<dbReference type="GO" id="GO:0005549">
    <property type="term" value="F:odorant binding"/>
    <property type="evidence" value="ECO:0007669"/>
    <property type="project" value="InterPro"/>
</dbReference>
<gene>
    <name evidence="11" type="ORF">O3M35_007712</name>
</gene>
<keyword evidence="5" id="KW-0552">Olfaction</keyword>
<dbReference type="PANTHER" id="PTHR21137">
    <property type="entry name" value="ODORANT RECEPTOR"/>
    <property type="match status" value="1"/>
</dbReference>
<evidence type="ECO:0000256" key="10">
    <source>
        <dbReference type="SAM" id="Phobius"/>
    </source>
</evidence>
<dbReference type="EMBL" id="JAPXFL010000004">
    <property type="protein sequence ID" value="KAK9507956.1"/>
    <property type="molecule type" value="Genomic_DNA"/>
</dbReference>